<accession>A0A8J4PV70</accession>
<reference evidence="1" key="1">
    <citation type="submission" date="2020-01" db="EMBL/GenBank/DDBJ databases">
        <title>Development of genomics and gene disruption for Polysphondylium violaceum indicates a role for the polyketide synthase stlB in stalk morphogenesis.</title>
        <authorList>
            <person name="Narita B."/>
            <person name="Kawabe Y."/>
            <person name="Kin K."/>
            <person name="Saito T."/>
            <person name="Gibbs R."/>
            <person name="Kuspa A."/>
            <person name="Muzny D."/>
            <person name="Queller D."/>
            <person name="Richards S."/>
            <person name="Strassman J."/>
            <person name="Sucgang R."/>
            <person name="Worley K."/>
            <person name="Schaap P."/>
        </authorList>
    </citation>
    <scope>NUCLEOTIDE SEQUENCE</scope>
    <source>
        <strain evidence="1">QSvi11</strain>
    </source>
</reference>
<keyword evidence="2" id="KW-1185">Reference proteome</keyword>
<protein>
    <submittedName>
        <fullName evidence="1">Uncharacterized protein</fullName>
    </submittedName>
</protein>
<dbReference type="EMBL" id="AJWJ01000523">
    <property type="protein sequence ID" value="KAF2070226.1"/>
    <property type="molecule type" value="Genomic_DNA"/>
</dbReference>
<gene>
    <name evidence="1" type="ORF">CYY_008460</name>
</gene>
<dbReference type="OrthoDB" id="10252718at2759"/>
<organism evidence="1 2">
    <name type="scientific">Polysphondylium violaceum</name>
    <dbReference type="NCBI Taxonomy" id="133409"/>
    <lineage>
        <taxon>Eukaryota</taxon>
        <taxon>Amoebozoa</taxon>
        <taxon>Evosea</taxon>
        <taxon>Eumycetozoa</taxon>
        <taxon>Dictyostelia</taxon>
        <taxon>Dictyosteliales</taxon>
        <taxon>Dictyosteliaceae</taxon>
        <taxon>Polysphondylium</taxon>
    </lineage>
</organism>
<evidence type="ECO:0000313" key="1">
    <source>
        <dbReference type="EMBL" id="KAF2070226.1"/>
    </source>
</evidence>
<name>A0A8J4PV70_9MYCE</name>
<comment type="caution">
    <text evidence="1">The sequence shown here is derived from an EMBL/GenBank/DDBJ whole genome shotgun (WGS) entry which is preliminary data.</text>
</comment>
<dbReference type="AlphaFoldDB" id="A0A8J4PV70"/>
<evidence type="ECO:0000313" key="2">
    <source>
        <dbReference type="Proteomes" id="UP000695562"/>
    </source>
</evidence>
<proteinExistence type="predicted"/>
<sequence length="90" mass="10786">MAEEVPTTWVEKQHLRPQVLDIDVTQKHKERIATNVKFAIEFEQNENELKLYQNILAECFYKQRQGYIKNCRPIVLEYLQKVADVESKNY</sequence>
<dbReference type="Proteomes" id="UP000695562">
    <property type="component" value="Unassembled WGS sequence"/>
</dbReference>